<comment type="caution">
    <text evidence="2">The sequence shown here is derived from an EMBL/GenBank/DDBJ whole genome shotgun (WGS) entry which is preliminary data.</text>
</comment>
<organism evidence="2 3">
    <name type="scientific">Halomonas dongshanensis</name>
    <dbReference type="NCBI Taxonomy" id="2890835"/>
    <lineage>
        <taxon>Bacteria</taxon>
        <taxon>Pseudomonadati</taxon>
        <taxon>Pseudomonadota</taxon>
        <taxon>Gammaproteobacteria</taxon>
        <taxon>Oceanospirillales</taxon>
        <taxon>Halomonadaceae</taxon>
        <taxon>Halomonas</taxon>
    </lineage>
</organism>
<evidence type="ECO:0000313" key="2">
    <source>
        <dbReference type="EMBL" id="MCS2610802.1"/>
    </source>
</evidence>
<dbReference type="Proteomes" id="UP001165542">
    <property type="component" value="Unassembled WGS sequence"/>
</dbReference>
<dbReference type="EMBL" id="JAJISC010000008">
    <property type="protein sequence ID" value="MCS2610802.1"/>
    <property type="molecule type" value="Genomic_DNA"/>
</dbReference>
<name>A0ABT2EGR7_9GAMM</name>
<feature type="transmembrane region" description="Helical" evidence="1">
    <location>
        <begin position="45"/>
        <end position="64"/>
    </location>
</feature>
<keyword evidence="1" id="KW-0472">Membrane</keyword>
<keyword evidence="3" id="KW-1185">Reference proteome</keyword>
<evidence type="ECO:0000313" key="3">
    <source>
        <dbReference type="Proteomes" id="UP001165542"/>
    </source>
</evidence>
<feature type="transmembrane region" description="Helical" evidence="1">
    <location>
        <begin position="76"/>
        <end position="100"/>
    </location>
</feature>
<protein>
    <submittedName>
        <fullName evidence="2">Uncharacterized protein</fullName>
    </submittedName>
</protein>
<keyword evidence="1" id="KW-1133">Transmembrane helix</keyword>
<reference evidence="2" key="1">
    <citation type="submission" date="2021-11" db="EMBL/GenBank/DDBJ databases">
        <title>Halomonas sp., isolated from a coastal aquaculture zone in Dongshan Bay.</title>
        <authorList>
            <person name="Lin W."/>
        </authorList>
    </citation>
    <scope>NUCLEOTIDE SEQUENCE</scope>
    <source>
        <strain evidence="2">Yzlin-01</strain>
    </source>
</reference>
<dbReference type="RefSeq" id="WP_259037299.1">
    <property type="nucleotide sequence ID" value="NZ_JAJISC010000008.1"/>
</dbReference>
<keyword evidence="1" id="KW-0812">Transmembrane</keyword>
<sequence length="152" mass="16731">MSPLPLPVNSEYAMDVAHIDVRHDDATMDIRQGARPDTMTTAGHMLSVGVSAMMAFFLVIWVGLGGFPPDPQLSAAWAGGLYFVILFTFVASIVAVNSMLKRMPPIRLNRQRREAAFVIGSPRAVLAASTSQSLVDFSCWAYCMCLWLYGHY</sequence>
<evidence type="ECO:0000256" key="1">
    <source>
        <dbReference type="SAM" id="Phobius"/>
    </source>
</evidence>
<accession>A0ABT2EGR7</accession>
<proteinExistence type="predicted"/>
<gene>
    <name evidence="2" type="ORF">LLY24_15915</name>
</gene>